<organism evidence="3 4">
    <name type="scientific">candidate division MSBL1 archaeon SCGC-AAA259A05</name>
    <dbReference type="NCBI Taxonomy" id="1698259"/>
    <lineage>
        <taxon>Archaea</taxon>
        <taxon>Methanobacteriati</taxon>
        <taxon>Methanobacteriota</taxon>
        <taxon>candidate division MSBL1</taxon>
    </lineage>
</organism>
<dbReference type="InterPro" id="IPR014347">
    <property type="entry name" value="Tautomerase/MIF_sf"/>
</dbReference>
<evidence type="ECO:0000313" key="4">
    <source>
        <dbReference type="Proteomes" id="UP000070163"/>
    </source>
</evidence>
<evidence type="ECO:0000259" key="2">
    <source>
        <dbReference type="Pfam" id="PF01361"/>
    </source>
</evidence>
<evidence type="ECO:0000256" key="1">
    <source>
        <dbReference type="ARBA" id="ARBA00023235"/>
    </source>
</evidence>
<name>A0A133UAQ7_9EURY</name>
<comment type="caution">
    <text evidence="3">The sequence shown here is derived from an EMBL/GenBank/DDBJ whole genome shotgun (WGS) entry which is preliminary data.</text>
</comment>
<keyword evidence="1" id="KW-0413">Isomerase</keyword>
<evidence type="ECO:0000313" key="3">
    <source>
        <dbReference type="EMBL" id="KXA91280.1"/>
    </source>
</evidence>
<dbReference type="AlphaFoldDB" id="A0A133UAQ7"/>
<dbReference type="SUPFAM" id="SSF55331">
    <property type="entry name" value="Tautomerase/MIF"/>
    <property type="match status" value="1"/>
</dbReference>
<gene>
    <name evidence="3" type="ORF">AKJ57_01810</name>
</gene>
<reference evidence="3 4" key="1">
    <citation type="journal article" date="2016" name="Sci. Rep.">
        <title>Metabolic traits of an uncultured archaeal lineage -MSBL1- from brine pools of the Red Sea.</title>
        <authorList>
            <person name="Mwirichia R."/>
            <person name="Alam I."/>
            <person name="Rashid M."/>
            <person name="Vinu M."/>
            <person name="Ba-Alawi W."/>
            <person name="Anthony Kamau A."/>
            <person name="Kamanda Ngugi D."/>
            <person name="Goker M."/>
            <person name="Klenk H.P."/>
            <person name="Bajic V."/>
            <person name="Stingl U."/>
        </authorList>
    </citation>
    <scope>NUCLEOTIDE SEQUENCE [LARGE SCALE GENOMIC DNA]</scope>
    <source>
        <strain evidence="3">SCGC-AAA259A05</strain>
    </source>
</reference>
<feature type="domain" description="4-oxalocrotonate tautomerase-like" evidence="2">
    <location>
        <begin position="10"/>
        <end position="69"/>
    </location>
</feature>
<proteinExistence type="predicted"/>
<accession>A0A133UAQ7</accession>
<dbReference type="GO" id="GO:0016853">
    <property type="term" value="F:isomerase activity"/>
    <property type="evidence" value="ECO:0007669"/>
    <property type="project" value="UniProtKB-KW"/>
</dbReference>
<dbReference type="Proteomes" id="UP000070163">
    <property type="component" value="Unassembled WGS sequence"/>
</dbReference>
<dbReference type="Pfam" id="PF01361">
    <property type="entry name" value="Tautomerase"/>
    <property type="match status" value="1"/>
</dbReference>
<protein>
    <recommendedName>
        <fullName evidence="2">4-oxalocrotonate tautomerase-like domain-containing protein</fullName>
    </recommendedName>
</protein>
<dbReference type="EMBL" id="LHXJ01000014">
    <property type="protein sequence ID" value="KXA91280.1"/>
    <property type="molecule type" value="Genomic_DNA"/>
</dbReference>
<dbReference type="InterPro" id="IPR004370">
    <property type="entry name" value="4-OT-like_dom"/>
</dbReference>
<dbReference type="Gene3D" id="3.30.429.10">
    <property type="entry name" value="Macrophage Migration Inhibitory Factor"/>
    <property type="match status" value="1"/>
</dbReference>
<sequence length="77" mass="8525">MVQQEVNNVPLIEVSLVEGELSDKQKVKIANSVSDLLMDEIPDLPKEAISVLFYENPSENWIVGGKTVEELIQEGKG</sequence>
<keyword evidence="4" id="KW-1185">Reference proteome</keyword>